<comment type="caution">
    <text evidence="2">The sequence shown here is derived from an EMBL/GenBank/DDBJ whole genome shotgun (WGS) entry which is preliminary data.</text>
</comment>
<dbReference type="Proteomes" id="UP001500620">
    <property type="component" value="Unassembled WGS sequence"/>
</dbReference>
<organism evidence="2 3">
    <name type="scientific">Dactylosporangium darangshiense</name>
    <dbReference type="NCBI Taxonomy" id="579108"/>
    <lineage>
        <taxon>Bacteria</taxon>
        <taxon>Bacillati</taxon>
        <taxon>Actinomycetota</taxon>
        <taxon>Actinomycetes</taxon>
        <taxon>Micromonosporales</taxon>
        <taxon>Micromonosporaceae</taxon>
        <taxon>Dactylosporangium</taxon>
    </lineage>
</organism>
<keyword evidence="1" id="KW-1133">Transmembrane helix</keyword>
<evidence type="ECO:0000256" key="1">
    <source>
        <dbReference type="SAM" id="Phobius"/>
    </source>
</evidence>
<evidence type="ECO:0000313" key="3">
    <source>
        <dbReference type="Proteomes" id="UP001500620"/>
    </source>
</evidence>
<feature type="transmembrane region" description="Helical" evidence="1">
    <location>
        <begin position="161"/>
        <end position="181"/>
    </location>
</feature>
<evidence type="ECO:0008006" key="4">
    <source>
        <dbReference type="Google" id="ProtNLM"/>
    </source>
</evidence>
<dbReference type="Pfam" id="PF12730">
    <property type="entry name" value="ABC2_membrane_4"/>
    <property type="match status" value="1"/>
</dbReference>
<keyword evidence="1" id="KW-0472">Membrane</keyword>
<name>A0ABP8DQS6_9ACTN</name>
<dbReference type="PANTHER" id="PTHR37305:SF1">
    <property type="entry name" value="MEMBRANE PROTEIN"/>
    <property type="match status" value="1"/>
</dbReference>
<dbReference type="PANTHER" id="PTHR37305">
    <property type="entry name" value="INTEGRAL MEMBRANE PROTEIN-RELATED"/>
    <property type="match status" value="1"/>
</dbReference>
<feature type="transmembrane region" description="Helical" evidence="1">
    <location>
        <begin position="54"/>
        <end position="73"/>
    </location>
</feature>
<feature type="transmembrane region" description="Helical" evidence="1">
    <location>
        <begin position="216"/>
        <end position="238"/>
    </location>
</feature>
<protein>
    <recommendedName>
        <fullName evidence="4">ABC transporter permease</fullName>
    </recommendedName>
</protein>
<sequence length="242" mass="24543">MRTALHAEWTKLRTSPGTAWLLLGAVAATVGLSALAAAAVNCGATCEADLPKVGLTGIQLGQAVVAVLAALVIGNEYSTGMVRVSLAAVPRRTRMLAAKALVTVAAAGAAALAGVAGSLLAGWLLLPAHAFAWRPAIGSVLYLVLIALLSLGLATAVRSSAAAAGIVLALLYAWPIVARVVTDKTWSRHLQQIGPMSAGTAVQATKNLATLPIGPWAGLGVLALWALGAMLAGWLLLVRRDA</sequence>
<keyword evidence="3" id="KW-1185">Reference proteome</keyword>
<keyword evidence="1" id="KW-0812">Transmembrane</keyword>
<dbReference type="EMBL" id="BAABAT010000048">
    <property type="protein sequence ID" value="GAA4261913.1"/>
    <property type="molecule type" value="Genomic_DNA"/>
</dbReference>
<reference evidence="3" key="1">
    <citation type="journal article" date="2019" name="Int. J. Syst. Evol. Microbiol.">
        <title>The Global Catalogue of Microorganisms (GCM) 10K type strain sequencing project: providing services to taxonomists for standard genome sequencing and annotation.</title>
        <authorList>
            <consortium name="The Broad Institute Genomics Platform"/>
            <consortium name="The Broad Institute Genome Sequencing Center for Infectious Disease"/>
            <person name="Wu L."/>
            <person name="Ma J."/>
        </authorList>
    </citation>
    <scope>NUCLEOTIDE SEQUENCE [LARGE SCALE GENOMIC DNA]</scope>
    <source>
        <strain evidence="3">JCM 17441</strain>
    </source>
</reference>
<accession>A0ABP8DQS6</accession>
<evidence type="ECO:0000313" key="2">
    <source>
        <dbReference type="EMBL" id="GAA4261913.1"/>
    </source>
</evidence>
<gene>
    <name evidence="2" type="ORF">GCM10022255_096510</name>
</gene>
<feature type="transmembrane region" description="Helical" evidence="1">
    <location>
        <begin position="132"/>
        <end position="154"/>
    </location>
</feature>
<dbReference type="RefSeq" id="WP_345139101.1">
    <property type="nucleotide sequence ID" value="NZ_BAABAT010000048.1"/>
</dbReference>
<feature type="transmembrane region" description="Helical" evidence="1">
    <location>
        <begin position="100"/>
        <end position="126"/>
    </location>
</feature>
<proteinExistence type="predicted"/>